<reference evidence="3 4" key="1">
    <citation type="journal article" date="2004" name="Nucleic Acids Res.">
        <title>Unique features revealed by the genome sequence of Acinetobacter sp. ADP1, a versatile and naturally transformation competent bacterium.</title>
        <authorList>
            <person name="Barbe V."/>
            <person name="Vallenet D."/>
            <person name="Fonknechten N."/>
            <person name="Kreimeyer A."/>
            <person name="Oztas S."/>
            <person name="Labarre L."/>
            <person name="Cruveiller S."/>
            <person name="Robert C."/>
            <person name="Duprat S."/>
            <person name="Wincker P."/>
            <person name="Ornston L.N."/>
            <person name="Weissenbach J."/>
            <person name="Marliere P."/>
            <person name="Cohen G.N."/>
            <person name="Medigue C."/>
        </authorList>
    </citation>
    <scope>NUCLEOTIDE SEQUENCE [LARGE SCALE GENOMIC DNA]</scope>
    <source>
        <strain evidence="4">ATCC 33305 / BD413 / ADP1</strain>
    </source>
</reference>
<dbReference type="HOGENOM" id="CLU_000445_52_5_6"/>
<dbReference type="STRING" id="202950.GCA_001485005_03049"/>
<dbReference type="InterPro" id="IPR036217">
    <property type="entry name" value="MethylDNA_cys_MeTrfase_DNAb"/>
</dbReference>
<feature type="domain" description="Methylated-DNA-[protein]-cysteine S-methyltransferase DNA binding" evidence="2">
    <location>
        <begin position="32"/>
        <end position="114"/>
    </location>
</feature>
<dbReference type="EMBL" id="CR543861">
    <property type="protein sequence ID" value="CAG69592.1"/>
    <property type="molecule type" value="Genomic_DNA"/>
</dbReference>
<dbReference type="InterPro" id="IPR014048">
    <property type="entry name" value="MethylDNA_cys_MeTrfase_DNA-bd"/>
</dbReference>
<dbReference type="KEGG" id="aci:ACIAD2864"/>
<dbReference type="PANTHER" id="PTHR42942">
    <property type="entry name" value="6-O-METHYLGUANINE DNA METHYLTRANSFERASE"/>
    <property type="match status" value="1"/>
</dbReference>
<accession>Q6F8M3</accession>
<dbReference type="InterPro" id="IPR036388">
    <property type="entry name" value="WH-like_DNA-bd_sf"/>
</dbReference>
<dbReference type="SUPFAM" id="SSF46767">
    <property type="entry name" value="Methylated DNA-protein cysteine methyltransferase, C-terminal domain"/>
    <property type="match status" value="1"/>
</dbReference>
<keyword evidence="3" id="KW-0808">Transferase</keyword>
<evidence type="ECO:0000256" key="1">
    <source>
        <dbReference type="ARBA" id="ARBA00022763"/>
    </source>
</evidence>
<proteinExistence type="predicted"/>
<sequence>MRFKFLRGKLNHPIKCVCDNLSMDNQIMSTELYSQILEVIALVPFGKVATYGQIARLAGLPKHARLVGYTLKNIDQASDIPWHRIINAQGKVSTYHLNQIGENIQLNKLRDEGIVVLNGKINLKKYQWLVSQS</sequence>
<dbReference type="GO" id="GO:0006281">
    <property type="term" value="P:DNA repair"/>
    <property type="evidence" value="ECO:0007669"/>
    <property type="project" value="InterPro"/>
</dbReference>
<keyword evidence="3" id="KW-0489">Methyltransferase</keyword>
<dbReference type="GO" id="GO:0032259">
    <property type="term" value="P:methylation"/>
    <property type="evidence" value="ECO:0007669"/>
    <property type="project" value="UniProtKB-KW"/>
</dbReference>
<name>Q6F8M3_ACIAD</name>
<dbReference type="eggNOG" id="COG3695">
    <property type="taxonomic scope" value="Bacteria"/>
</dbReference>
<dbReference type="PANTHER" id="PTHR42942:SF1">
    <property type="entry name" value="ALKYLTRANSFERASE-LIKE PROTEIN 1"/>
    <property type="match status" value="1"/>
</dbReference>
<dbReference type="InterPro" id="IPR052520">
    <property type="entry name" value="ATL_DNA_repair"/>
</dbReference>
<dbReference type="GO" id="GO:0008168">
    <property type="term" value="F:methyltransferase activity"/>
    <property type="evidence" value="ECO:0007669"/>
    <property type="project" value="UniProtKB-KW"/>
</dbReference>
<dbReference type="Gene3D" id="1.10.10.10">
    <property type="entry name" value="Winged helix-like DNA-binding domain superfamily/Winged helix DNA-binding domain"/>
    <property type="match status" value="1"/>
</dbReference>
<dbReference type="CDD" id="cd06445">
    <property type="entry name" value="ATase"/>
    <property type="match status" value="1"/>
</dbReference>
<keyword evidence="1" id="KW-0227">DNA damage</keyword>
<evidence type="ECO:0000259" key="2">
    <source>
        <dbReference type="Pfam" id="PF01035"/>
    </source>
</evidence>
<dbReference type="Pfam" id="PF01035">
    <property type="entry name" value="DNA_binding_1"/>
    <property type="match status" value="1"/>
</dbReference>
<gene>
    <name evidence="3" type="ordered locus">ACIAD2864</name>
</gene>
<organism evidence="3 4">
    <name type="scientific">Acinetobacter baylyi (strain ATCC 33305 / BD413 / ADP1)</name>
    <dbReference type="NCBI Taxonomy" id="62977"/>
    <lineage>
        <taxon>Bacteria</taxon>
        <taxon>Pseudomonadati</taxon>
        <taxon>Pseudomonadota</taxon>
        <taxon>Gammaproteobacteria</taxon>
        <taxon>Moraxellales</taxon>
        <taxon>Moraxellaceae</taxon>
        <taxon>Acinetobacter</taxon>
    </lineage>
</organism>
<evidence type="ECO:0000313" key="3">
    <source>
        <dbReference type="EMBL" id="CAG69592.1"/>
    </source>
</evidence>
<evidence type="ECO:0000313" key="4">
    <source>
        <dbReference type="Proteomes" id="UP000000430"/>
    </source>
</evidence>
<dbReference type="Proteomes" id="UP000000430">
    <property type="component" value="Chromosome"/>
</dbReference>
<dbReference type="AlphaFoldDB" id="Q6F8M3"/>
<protein>
    <submittedName>
        <fullName evidence="3">Putative methyltransferase</fullName>
    </submittedName>
</protein>